<proteinExistence type="predicted"/>
<dbReference type="RefSeq" id="WP_086785714.1">
    <property type="nucleotide sequence ID" value="NZ_JAGIOO010000001.1"/>
</dbReference>
<sequence length="92" mass="9322">MKKFLVGAAVVTGAVLSAAAPAQAAVLEAQTFTATGMGVSPSGAVAEGERQAFFKASAAGYPRSQCYVQGTSVRASTIPGTWFGTVALYCTR</sequence>
<dbReference type="Proteomes" id="UP001519363">
    <property type="component" value="Unassembled WGS sequence"/>
</dbReference>
<feature type="signal peptide" evidence="1">
    <location>
        <begin position="1"/>
        <end position="24"/>
    </location>
</feature>
<dbReference type="EMBL" id="JAGIOO010000001">
    <property type="protein sequence ID" value="MBP2476726.1"/>
    <property type="molecule type" value="Genomic_DNA"/>
</dbReference>
<feature type="chain" id="PRO_5046307436" evidence="1">
    <location>
        <begin position="25"/>
        <end position="92"/>
    </location>
</feature>
<protein>
    <submittedName>
        <fullName evidence="2">Uncharacterized protein</fullName>
    </submittedName>
</protein>
<keyword evidence="1" id="KW-0732">Signal</keyword>
<evidence type="ECO:0000313" key="2">
    <source>
        <dbReference type="EMBL" id="MBP2476726.1"/>
    </source>
</evidence>
<evidence type="ECO:0000256" key="1">
    <source>
        <dbReference type="SAM" id="SignalP"/>
    </source>
</evidence>
<comment type="caution">
    <text evidence="2">The sequence shown here is derived from an EMBL/GenBank/DDBJ whole genome shotgun (WGS) entry which is preliminary data.</text>
</comment>
<name>A0ABS5AJH8_9PSEU</name>
<reference evidence="2 3" key="1">
    <citation type="submission" date="2021-03" db="EMBL/GenBank/DDBJ databases">
        <title>Sequencing the genomes of 1000 actinobacteria strains.</title>
        <authorList>
            <person name="Klenk H.-P."/>
        </authorList>
    </citation>
    <scope>NUCLEOTIDE SEQUENCE [LARGE SCALE GENOMIC DNA]</scope>
    <source>
        <strain evidence="2 3">DSM 44580</strain>
    </source>
</reference>
<accession>A0ABS5AJH8</accession>
<evidence type="ECO:0000313" key="3">
    <source>
        <dbReference type="Proteomes" id="UP001519363"/>
    </source>
</evidence>
<gene>
    <name evidence="2" type="ORF">JOF53_005598</name>
</gene>
<keyword evidence="3" id="KW-1185">Reference proteome</keyword>
<organism evidence="2 3">
    <name type="scientific">Crossiella equi</name>
    <dbReference type="NCBI Taxonomy" id="130796"/>
    <lineage>
        <taxon>Bacteria</taxon>
        <taxon>Bacillati</taxon>
        <taxon>Actinomycetota</taxon>
        <taxon>Actinomycetes</taxon>
        <taxon>Pseudonocardiales</taxon>
        <taxon>Pseudonocardiaceae</taxon>
        <taxon>Crossiella</taxon>
    </lineage>
</organism>